<reference evidence="1" key="1">
    <citation type="journal article" date="2023" name="PLoS Negl. Trop. Dis.">
        <title>A genome sequence for Biomphalaria pfeifferi, the major vector snail for the human-infecting parasite Schistosoma mansoni.</title>
        <authorList>
            <person name="Bu L."/>
            <person name="Lu L."/>
            <person name="Laidemitt M.R."/>
            <person name="Zhang S.M."/>
            <person name="Mutuku M."/>
            <person name="Mkoji G."/>
            <person name="Steinauer M."/>
            <person name="Loker E.S."/>
        </authorList>
    </citation>
    <scope>NUCLEOTIDE SEQUENCE</scope>
    <source>
        <strain evidence="1">KasaAsao</strain>
    </source>
</reference>
<organism evidence="1 2">
    <name type="scientific">Biomphalaria pfeifferi</name>
    <name type="common">Bloodfluke planorb</name>
    <name type="synonym">Freshwater snail</name>
    <dbReference type="NCBI Taxonomy" id="112525"/>
    <lineage>
        <taxon>Eukaryota</taxon>
        <taxon>Metazoa</taxon>
        <taxon>Spiralia</taxon>
        <taxon>Lophotrochozoa</taxon>
        <taxon>Mollusca</taxon>
        <taxon>Gastropoda</taxon>
        <taxon>Heterobranchia</taxon>
        <taxon>Euthyneura</taxon>
        <taxon>Panpulmonata</taxon>
        <taxon>Hygrophila</taxon>
        <taxon>Lymnaeoidea</taxon>
        <taxon>Planorbidae</taxon>
        <taxon>Biomphalaria</taxon>
    </lineage>
</organism>
<dbReference type="Proteomes" id="UP001233172">
    <property type="component" value="Unassembled WGS sequence"/>
</dbReference>
<dbReference type="EMBL" id="JASAOG010000054">
    <property type="protein sequence ID" value="KAK0057483.1"/>
    <property type="molecule type" value="Genomic_DNA"/>
</dbReference>
<comment type="caution">
    <text evidence="1">The sequence shown here is derived from an EMBL/GenBank/DDBJ whole genome shotgun (WGS) entry which is preliminary data.</text>
</comment>
<keyword evidence="2" id="KW-1185">Reference proteome</keyword>
<accession>A0AAD8FB90</accession>
<reference evidence="1" key="2">
    <citation type="submission" date="2023-04" db="EMBL/GenBank/DDBJ databases">
        <authorList>
            <person name="Bu L."/>
            <person name="Lu L."/>
            <person name="Laidemitt M.R."/>
            <person name="Zhang S.M."/>
            <person name="Mutuku M."/>
            <person name="Mkoji G."/>
            <person name="Steinauer M."/>
            <person name="Loker E.S."/>
        </authorList>
    </citation>
    <scope>NUCLEOTIDE SEQUENCE</scope>
    <source>
        <strain evidence="1">KasaAsao</strain>
        <tissue evidence="1">Whole Snail</tissue>
    </source>
</reference>
<dbReference type="AlphaFoldDB" id="A0AAD8FB90"/>
<evidence type="ECO:0000313" key="2">
    <source>
        <dbReference type="Proteomes" id="UP001233172"/>
    </source>
</evidence>
<proteinExistence type="predicted"/>
<protein>
    <submittedName>
        <fullName evidence="1">ARL14 effector protein</fullName>
    </submittedName>
</protein>
<evidence type="ECO:0000313" key="1">
    <source>
        <dbReference type="EMBL" id="KAK0057483.1"/>
    </source>
</evidence>
<dbReference type="PANTHER" id="PTHR46601">
    <property type="entry name" value="ULP_PROTEASE DOMAIN-CONTAINING PROTEIN"/>
    <property type="match status" value="1"/>
</dbReference>
<sequence length="853" mass="96818">MAELPLCTFGLLLQDECHKKVHTRSVGLYNLSELSDANFELLMLRTKPVDHLQRENCNICFHHEQVLLEKFDKLQRNCCDPFIKHPCKVTKSLRAVSIDKAKELTLTTGRHIKPGEKLCPSCRKYDTSQEPEQSCGHSASDTEIEDVDLHLSQLNDSITSIGCTPVKLHSMPVRSRISYAKRKIATATTEIQKKVSKVIQVPLNLVVNEDDAAECDGCNDLMKLVAELKIKCSTASRQEKIKMVTLAPSSWSQQKVSQEFGVSRHVVKQTRKLKKLCGILADPQKQHGKVLSDDVIESVHKFFEDDEISRMCPGQKEFLSIRIDGQRVHRQKRLLLLNLKEMHVEFKKRTAMKIGLSKFCSLRPPWCITVDSSGAHAICVCETHQNLKLAAAALPVRTDYKDLLLNVVCSTENRECMLHRCSNCPGIDELKSYLEQLFDDADMDLDDTINYKRWTHDGQSKLQSVCETVVDFITSLCTSTDKTTDHHFTAKAQSSYLRHLKECLPVGTAVVLLDFAENYSFICQDAVQGFHWETSQATLHPFVVYYRELTSNDLCCLSLCIISDDREHVAGTVHAFIEIVLTFLSSKMPDLQKIVYFSDGAAAQYKNCKNLKNLCMHKRDFGIEAEWNFFATSHGKSPCDGIGGTVKRLVARASLQATLQHQILTPHQMYDCATKNIPGIHFFAAKDDVEVHRSRLVDRFSSIQTVPGTRSHHRFVAVNENKLKIFRLSCDEFGTIINVSPEPDLTVELAPSITDLHPGQFVAVVYDTDWFIGCIIEHSDEHQDMLVKFMNRTPTKKLTWSHHEDICWIPFTNVLCNLPPPMLSGSSARQYCYDDEHFDNCKKLFNSRFCNLN</sequence>
<name>A0AAD8FB90_BIOPF</name>
<gene>
    <name evidence="1" type="ORF">Bpfe_013001</name>
</gene>
<dbReference type="PANTHER" id="PTHR46601:SF1">
    <property type="entry name" value="ADF-H DOMAIN-CONTAINING PROTEIN"/>
    <property type="match status" value="1"/>
</dbReference>